<feature type="transmembrane region" description="Helical" evidence="6">
    <location>
        <begin position="173"/>
        <end position="198"/>
    </location>
</feature>
<dbReference type="InParanoid" id="A0A177BZS4"/>
<comment type="subcellular location">
    <subcellularLocation>
        <location evidence="1">Membrane</location>
        <topology evidence="1">Multi-pass membrane protein</topology>
    </subcellularLocation>
</comment>
<protein>
    <recommendedName>
        <fullName evidence="9">RTA1-domain-containing protein</fullName>
    </recommendedName>
</protein>
<dbReference type="GO" id="GO:0016020">
    <property type="term" value="C:membrane"/>
    <property type="evidence" value="ECO:0007669"/>
    <property type="project" value="UniProtKB-SubCell"/>
</dbReference>
<proteinExistence type="predicted"/>
<evidence type="ECO:0000256" key="5">
    <source>
        <dbReference type="SAM" id="MobiDB-lite"/>
    </source>
</evidence>
<evidence type="ECO:0000313" key="8">
    <source>
        <dbReference type="Proteomes" id="UP000077069"/>
    </source>
</evidence>
<dbReference type="Pfam" id="PF04479">
    <property type="entry name" value="RTA1"/>
    <property type="match status" value="1"/>
</dbReference>
<feature type="transmembrane region" description="Helical" evidence="6">
    <location>
        <begin position="270"/>
        <end position="290"/>
    </location>
</feature>
<dbReference type="AlphaFoldDB" id="A0A177BZS4"/>
<feature type="transmembrane region" description="Helical" evidence="6">
    <location>
        <begin position="218"/>
        <end position="240"/>
    </location>
</feature>
<gene>
    <name evidence="7" type="ORF">CC84DRAFT_1209746</name>
</gene>
<reference evidence="7 8" key="1">
    <citation type="submission" date="2016-05" db="EMBL/GenBank/DDBJ databases">
        <title>Comparative analysis of secretome profiles of manganese(II)-oxidizing ascomycete fungi.</title>
        <authorList>
            <consortium name="DOE Joint Genome Institute"/>
            <person name="Zeiner C.A."/>
            <person name="Purvine S.O."/>
            <person name="Zink E.M."/>
            <person name="Wu S."/>
            <person name="Pasa-Tolic L."/>
            <person name="Chaput D.L."/>
            <person name="Haridas S."/>
            <person name="Grigoriev I.V."/>
            <person name="Santelli C.M."/>
            <person name="Hansel C.M."/>
        </authorList>
    </citation>
    <scope>NUCLEOTIDE SEQUENCE [LARGE SCALE GENOMIC DNA]</scope>
    <source>
        <strain evidence="7 8">AP3s5-JAC2a</strain>
    </source>
</reference>
<feature type="transmembrane region" description="Helical" evidence="6">
    <location>
        <begin position="137"/>
        <end position="161"/>
    </location>
</feature>
<keyword evidence="3 6" id="KW-1133">Transmembrane helix</keyword>
<sequence>MHSSDLSPLGSAGSDPEEPSTSRSCPTTTVKPDANGWVPPGTCGYISRPYYPSFNSALISCAAAVLVLLGFSLLISRSAYRRNRQLRNEGGPSWGLRLFLPWIGAFIATFFLAAYVLRAFGTKYQQTPEFVAISDTFVLICPILIFALDCIVLTRLMTAYCQDGKVVGVTGRFLARALLITIPLTAIEQLVASILIAPKHRASSPGRSSSTAILGLKLYLIGIGIQEVLVVYALIIAILVSMKFGDNETVETRAKMTHTSSQLLKKWRSMMYALIFSLTAIGARIAYRLIELSGVFTGYLLVLMHNEIFFYSLDCLPALAALGIWAIVGFEDVLDHPSLNTMPIGAYAYHELNLELEMDHDNVSSTIPGDKGSDIPAQV</sequence>
<evidence type="ECO:0000256" key="2">
    <source>
        <dbReference type="ARBA" id="ARBA00022692"/>
    </source>
</evidence>
<dbReference type="EMBL" id="KV441560">
    <property type="protein sequence ID" value="OAG00048.1"/>
    <property type="molecule type" value="Genomic_DNA"/>
</dbReference>
<evidence type="ECO:0000256" key="3">
    <source>
        <dbReference type="ARBA" id="ARBA00022989"/>
    </source>
</evidence>
<keyword evidence="4 6" id="KW-0472">Membrane</keyword>
<dbReference type="PANTHER" id="PTHR31465:SF15">
    <property type="entry name" value="LIPID TRANSPORTER ATNI-RELATED"/>
    <property type="match status" value="1"/>
</dbReference>
<dbReference type="InterPro" id="IPR007568">
    <property type="entry name" value="RTA1"/>
</dbReference>
<evidence type="ECO:0000313" key="7">
    <source>
        <dbReference type="EMBL" id="OAG00048.1"/>
    </source>
</evidence>
<dbReference type="GeneID" id="28765721"/>
<evidence type="ECO:0000256" key="6">
    <source>
        <dbReference type="SAM" id="Phobius"/>
    </source>
</evidence>
<feature type="region of interest" description="Disordered" evidence="5">
    <location>
        <begin position="1"/>
        <end position="32"/>
    </location>
</feature>
<feature type="transmembrane region" description="Helical" evidence="6">
    <location>
        <begin position="57"/>
        <end position="75"/>
    </location>
</feature>
<dbReference type="Proteomes" id="UP000077069">
    <property type="component" value="Unassembled WGS sequence"/>
</dbReference>
<organism evidence="7 8">
    <name type="scientific">Paraphaeosphaeria sporulosa</name>
    <dbReference type="NCBI Taxonomy" id="1460663"/>
    <lineage>
        <taxon>Eukaryota</taxon>
        <taxon>Fungi</taxon>
        <taxon>Dikarya</taxon>
        <taxon>Ascomycota</taxon>
        <taxon>Pezizomycotina</taxon>
        <taxon>Dothideomycetes</taxon>
        <taxon>Pleosporomycetidae</taxon>
        <taxon>Pleosporales</taxon>
        <taxon>Massarineae</taxon>
        <taxon>Didymosphaeriaceae</taxon>
        <taxon>Paraphaeosphaeria</taxon>
    </lineage>
</organism>
<keyword evidence="2 6" id="KW-0812">Transmembrane</keyword>
<feature type="transmembrane region" description="Helical" evidence="6">
    <location>
        <begin position="310"/>
        <end position="330"/>
    </location>
</feature>
<feature type="transmembrane region" description="Helical" evidence="6">
    <location>
        <begin position="96"/>
        <end position="117"/>
    </location>
</feature>
<dbReference type="RefSeq" id="XP_018030413.1">
    <property type="nucleotide sequence ID" value="XM_018182235.1"/>
</dbReference>
<dbReference type="STRING" id="1460663.A0A177BZS4"/>
<evidence type="ECO:0000256" key="4">
    <source>
        <dbReference type="ARBA" id="ARBA00023136"/>
    </source>
</evidence>
<evidence type="ECO:0000256" key="1">
    <source>
        <dbReference type="ARBA" id="ARBA00004141"/>
    </source>
</evidence>
<dbReference type="OrthoDB" id="5384040at2759"/>
<accession>A0A177BZS4</accession>
<dbReference type="PANTHER" id="PTHR31465">
    <property type="entry name" value="PROTEIN RTA1-RELATED"/>
    <property type="match status" value="1"/>
</dbReference>
<evidence type="ECO:0008006" key="9">
    <source>
        <dbReference type="Google" id="ProtNLM"/>
    </source>
</evidence>
<keyword evidence="8" id="KW-1185">Reference proteome</keyword>
<feature type="compositionally biased region" description="Polar residues" evidence="5">
    <location>
        <begin position="19"/>
        <end position="30"/>
    </location>
</feature>
<name>A0A177BZS4_9PLEO</name>